<organism evidence="5 6">
    <name type="scientific">Truepera radiovictrix (strain DSM 17093 / CIP 108686 / LMG 22925 / RQ-24)</name>
    <dbReference type="NCBI Taxonomy" id="649638"/>
    <lineage>
        <taxon>Bacteria</taxon>
        <taxon>Thermotogati</taxon>
        <taxon>Deinococcota</taxon>
        <taxon>Deinococci</taxon>
        <taxon>Trueperales</taxon>
        <taxon>Trueperaceae</taxon>
        <taxon>Truepera</taxon>
    </lineage>
</organism>
<dbReference type="AlphaFoldDB" id="D7CUQ1"/>
<keyword evidence="2 4" id="KW-0474">Menaquinone biosynthesis</keyword>
<comment type="similarity">
    <text evidence="4">Belongs to the MqnA/MqnD family. MqnA subfamily.</text>
</comment>
<dbReference type="eggNOG" id="COG1427">
    <property type="taxonomic scope" value="Bacteria"/>
</dbReference>
<keyword evidence="6" id="KW-1185">Reference proteome</keyword>
<dbReference type="EC" id="4.2.1.151" evidence="4"/>
<dbReference type="Pfam" id="PF02621">
    <property type="entry name" value="VitK2_biosynth"/>
    <property type="match status" value="1"/>
</dbReference>
<evidence type="ECO:0000256" key="2">
    <source>
        <dbReference type="ARBA" id="ARBA00022428"/>
    </source>
</evidence>
<evidence type="ECO:0000256" key="3">
    <source>
        <dbReference type="ARBA" id="ARBA00023239"/>
    </source>
</evidence>
<dbReference type="GO" id="GO:0016836">
    <property type="term" value="F:hydro-lyase activity"/>
    <property type="evidence" value="ECO:0007669"/>
    <property type="project" value="UniProtKB-UniRule"/>
</dbReference>
<dbReference type="SUPFAM" id="SSF53850">
    <property type="entry name" value="Periplasmic binding protein-like II"/>
    <property type="match status" value="1"/>
</dbReference>
<reference evidence="6" key="1">
    <citation type="submission" date="2010-05" db="EMBL/GenBank/DDBJ databases">
        <title>The complete genome of Truepera radiovictris DSM 17093.</title>
        <authorList>
            <consortium name="US DOE Joint Genome Institute (JGI-PGF)"/>
            <person name="Lucas S."/>
            <person name="Copeland A."/>
            <person name="Lapidus A."/>
            <person name="Glavina del Rio T."/>
            <person name="Dalin E."/>
            <person name="Tice H."/>
            <person name="Bruce D."/>
            <person name="Goodwin L."/>
            <person name="Pitluck S."/>
            <person name="Kyrpides N."/>
            <person name="Mavromatis K."/>
            <person name="Ovchinnikova G."/>
            <person name="Munk A.C."/>
            <person name="Detter J.C."/>
            <person name="Han C."/>
            <person name="Tapia R."/>
            <person name="Land M."/>
            <person name="Hauser L."/>
            <person name="Markowitz V."/>
            <person name="Cheng J.-F."/>
            <person name="Hugenholtz P."/>
            <person name="Woyke T."/>
            <person name="Wu D."/>
            <person name="Tindall B."/>
            <person name="Pomrenke H.G."/>
            <person name="Brambilla E."/>
            <person name="Klenk H.-P."/>
            <person name="Eisen J.A."/>
        </authorList>
    </citation>
    <scope>NUCLEOTIDE SEQUENCE [LARGE SCALE GENOMIC DNA]</scope>
    <source>
        <strain evidence="6">DSM 17093 / CIP 108686 / LMG 22925 / RQ-24</strain>
    </source>
</reference>
<dbReference type="CDD" id="cd13634">
    <property type="entry name" value="PBP2_Sco4506"/>
    <property type="match status" value="1"/>
</dbReference>
<dbReference type="PANTHER" id="PTHR37690">
    <property type="entry name" value="CHORISMATE DEHYDRATASE"/>
    <property type="match status" value="1"/>
</dbReference>
<dbReference type="EMBL" id="CP002049">
    <property type="protein sequence ID" value="ADI14042.1"/>
    <property type="molecule type" value="Genomic_DNA"/>
</dbReference>
<proteinExistence type="inferred from homology"/>
<gene>
    <name evidence="4" type="primary">mqnA</name>
    <name evidence="5" type="ordered locus">Trad_0909</name>
</gene>
<evidence type="ECO:0000313" key="5">
    <source>
        <dbReference type="EMBL" id="ADI14042.1"/>
    </source>
</evidence>
<accession>D7CUQ1</accession>
<dbReference type="HAMAP" id="MF_00995">
    <property type="entry name" value="MqnA"/>
    <property type="match status" value="1"/>
</dbReference>
<dbReference type="GO" id="GO:0009234">
    <property type="term" value="P:menaquinone biosynthetic process"/>
    <property type="evidence" value="ECO:0007669"/>
    <property type="project" value="UniProtKB-UniRule"/>
</dbReference>
<comment type="catalytic activity">
    <reaction evidence="4">
        <text>chorismate = 3-[(1-carboxyvinyl)-oxy]benzoate + H2O</text>
        <dbReference type="Rhea" id="RHEA:40051"/>
        <dbReference type="ChEBI" id="CHEBI:15377"/>
        <dbReference type="ChEBI" id="CHEBI:29748"/>
        <dbReference type="ChEBI" id="CHEBI:76981"/>
        <dbReference type="EC" id="4.2.1.151"/>
    </reaction>
</comment>
<dbReference type="Gene3D" id="3.40.190.10">
    <property type="entry name" value="Periplasmic binding protein-like II"/>
    <property type="match status" value="2"/>
</dbReference>
<comment type="pathway">
    <text evidence="1 4">Quinol/quinone metabolism; menaquinone biosynthesis.</text>
</comment>
<dbReference type="KEGG" id="tra:Trad_0909"/>
<evidence type="ECO:0000256" key="4">
    <source>
        <dbReference type="HAMAP-Rule" id="MF_00995"/>
    </source>
</evidence>
<keyword evidence="3 4" id="KW-0456">Lyase</keyword>
<dbReference type="Proteomes" id="UP000000379">
    <property type="component" value="Chromosome"/>
</dbReference>
<dbReference type="HOGENOM" id="CLU_059898_0_0_0"/>
<dbReference type="PANTHER" id="PTHR37690:SF1">
    <property type="entry name" value="CHORISMATE DEHYDRATASE"/>
    <property type="match status" value="1"/>
</dbReference>
<comment type="function">
    <text evidence="4">Catalyzes the dehydration of chorismate into 3-[(1-carboxyvinyl)oxy]benzoate, a step in the biosynthesis of menaquinone (MK, vitamin K2).</text>
</comment>
<dbReference type="STRING" id="649638.Trad_0909"/>
<dbReference type="UniPathway" id="UPA00079"/>
<evidence type="ECO:0000256" key="1">
    <source>
        <dbReference type="ARBA" id="ARBA00004863"/>
    </source>
</evidence>
<dbReference type="InterPro" id="IPR030868">
    <property type="entry name" value="MqnA"/>
</dbReference>
<dbReference type="InterPro" id="IPR003773">
    <property type="entry name" value="Menaquinone_biosynth"/>
</dbReference>
<reference evidence="5 6" key="2">
    <citation type="journal article" date="2011" name="Stand. Genomic Sci.">
        <title>Complete genome sequence of Truepera radiovictrix type strain (RQ-24).</title>
        <authorList>
            <person name="Ivanova N."/>
            <person name="Rohde C."/>
            <person name="Munk C."/>
            <person name="Nolan M."/>
            <person name="Lucas S."/>
            <person name="Del Rio T.G."/>
            <person name="Tice H."/>
            <person name="Deshpande S."/>
            <person name="Cheng J.F."/>
            <person name="Tapia R."/>
            <person name="Han C."/>
            <person name="Goodwin L."/>
            <person name="Pitluck S."/>
            <person name="Liolios K."/>
            <person name="Mavromatis K."/>
            <person name="Mikhailova N."/>
            <person name="Pati A."/>
            <person name="Chen A."/>
            <person name="Palaniappan K."/>
            <person name="Land M."/>
            <person name="Hauser L."/>
            <person name="Chang Y.J."/>
            <person name="Jeffries C.D."/>
            <person name="Brambilla E."/>
            <person name="Rohde M."/>
            <person name="Goker M."/>
            <person name="Tindall B.J."/>
            <person name="Woyke T."/>
            <person name="Bristow J."/>
            <person name="Eisen J.A."/>
            <person name="Markowitz V."/>
            <person name="Hugenholtz P."/>
            <person name="Kyrpides N.C."/>
            <person name="Klenk H.P."/>
            <person name="Lapidus A."/>
        </authorList>
    </citation>
    <scope>NUCLEOTIDE SEQUENCE [LARGE SCALE GENOMIC DNA]</scope>
    <source>
        <strain evidence="6">DSM 17093 / CIP 108686 / LMG 22925 / RQ-24</strain>
    </source>
</reference>
<evidence type="ECO:0000313" key="6">
    <source>
        <dbReference type="Proteomes" id="UP000000379"/>
    </source>
</evidence>
<name>D7CUQ1_TRURR</name>
<sequence length="282" mass="30614">MRPTPVGAPARCGARRTERLGVVAYTNVAPLHWGLAPGPGLRFVRGVPTELNRQLLAGEIDLTLISSVEFVRHRDRLRALPDFSVATLGPVYSVTLFHWRPWEALSGARVALSTDSATSVALLKVLLRAAGLRATFVPMAPDLDVMLGRCDAALLIGDVALREAVARRPLGGKTPLMTDLGAAWYALTKLPFTFAVWASLENRPPSERLVAELRAAREAGLGQLGAVARAEAEKLGLSPSVVQRYLGNFRYYLETPDRDGLLAFAERVAPGIRASELKFWAL</sequence>
<dbReference type="RefSeq" id="WP_013177414.1">
    <property type="nucleotide sequence ID" value="NC_014221.1"/>
</dbReference>
<protein>
    <recommendedName>
        <fullName evidence="4">Chorismate dehydratase</fullName>
        <ecNumber evidence="4">4.2.1.151</ecNumber>
    </recommendedName>
    <alternativeName>
        <fullName evidence="4">Menaquinone biosynthetic enzyme MqnA</fullName>
    </alternativeName>
</protein>